<dbReference type="EMBL" id="JAQQWE010000010">
    <property type="protein sequence ID" value="KAK7937316.1"/>
    <property type="molecule type" value="Genomic_DNA"/>
</dbReference>
<evidence type="ECO:0000313" key="4">
    <source>
        <dbReference type="EMBL" id="KAK7937316.1"/>
    </source>
</evidence>
<dbReference type="NCBIfam" id="TIGR03429">
    <property type="entry name" value="arom_pren_DMATS"/>
    <property type="match status" value="1"/>
</dbReference>
<dbReference type="InterPro" id="IPR033964">
    <property type="entry name" value="ABBA"/>
</dbReference>
<dbReference type="PIRSF" id="PIRSF000509">
    <property type="entry name" value="Trp_DMAT"/>
    <property type="match status" value="1"/>
</dbReference>
<evidence type="ECO:0000256" key="3">
    <source>
        <dbReference type="SAM" id="MobiDB-lite"/>
    </source>
</evidence>
<accession>A0ABR1PS99</accession>
<keyword evidence="5" id="KW-1185">Reference proteome</keyword>
<dbReference type="Proteomes" id="UP001391051">
    <property type="component" value="Unassembled WGS sequence"/>
</dbReference>
<feature type="region of interest" description="Disordered" evidence="3">
    <location>
        <begin position="357"/>
        <end position="390"/>
    </location>
</feature>
<evidence type="ECO:0000256" key="1">
    <source>
        <dbReference type="ARBA" id="ARBA00010209"/>
    </source>
</evidence>
<evidence type="ECO:0000313" key="5">
    <source>
        <dbReference type="Proteomes" id="UP001391051"/>
    </source>
</evidence>
<dbReference type="InterPro" id="IPR012148">
    <property type="entry name" value="ABBA_DMATS-like"/>
</dbReference>
<dbReference type="PANTHER" id="PTHR40627">
    <property type="entry name" value="INDOLE PRENYLTRANSFERASE TDIB-RELATED"/>
    <property type="match status" value="1"/>
</dbReference>
<keyword evidence="2" id="KW-0808">Transferase</keyword>
<dbReference type="SFLD" id="SFLDS00036">
    <property type="entry name" value="Aromatic_Prenyltransferase"/>
    <property type="match status" value="1"/>
</dbReference>
<dbReference type="RefSeq" id="XP_066692644.1">
    <property type="nucleotide sequence ID" value="XM_066850406.1"/>
</dbReference>
<dbReference type="PANTHER" id="PTHR40627:SF4">
    <property type="entry name" value="PRENYLTRANSFERASE ASQH1-RELATED"/>
    <property type="match status" value="1"/>
</dbReference>
<proteinExistence type="inferred from homology"/>
<reference evidence="4 5" key="1">
    <citation type="submission" date="2023-01" db="EMBL/GenBank/DDBJ databases">
        <title>Analysis of 21 Apiospora genomes using comparative genomics revels a genus with tremendous synthesis potential of carbohydrate active enzymes and secondary metabolites.</title>
        <authorList>
            <person name="Sorensen T."/>
        </authorList>
    </citation>
    <scope>NUCLEOTIDE SEQUENCE [LARGE SCALE GENOMIC DNA]</scope>
    <source>
        <strain evidence="4 5">CBS 24483</strain>
    </source>
</reference>
<dbReference type="Pfam" id="PF11991">
    <property type="entry name" value="Trp_DMAT"/>
    <property type="match status" value="1"/>
</dbReference>
<name>A0ABR1PS99_9PEZI</name>
<sequence>MTADTKLSASNGASKAYPEAWTKIAQYLPPRNPQYDFWWQLTGRHLAVMLDSAGYPVERQYEALMFHYNWAIPYMGPAPGPNGVIPGKWKSLLQADGTPLEYSWKWPSSRAGDHPEIRYAMEPIGCYAGTGLDPLNQQATRELLHRLGQAIPSVNLAWSNHFFATLFDHDVAELAAEGAAGADLSTSTGFGVDFGKDGPGIKTYFQGRKLGQTGFMPLAEWVGAIKPLLTQDVSVAPGKDGGSNGGHGDGSLGALLHFVASHPEGAPLNPFSLAVDCVRPEKSRMKLYMNTPHTSFASVRDIMTLGGRISGDVVESQLRDLRELIRAVLDLPEGFPDDAETEQAYFKESLSAATASAPIVGEYGSNGPSTPTNGKKKENGTPPTPPPHNPGFVYFFDVSDGRQFPEIKLNIPLRSYGHNDLRSARGLVDWMEARGRGAFGGAVPRDAGEDGARRQ</sequence>
<dbReference type="InterPro" id="IPR017795">
    <property type="entry name" value="ABBA_NscD-like"/>
</dbReference>
<organism evidence="4 5">
    <name type="scientific">Apiospora aurea</name>
    <dbReference type="NCBI Taxonomy" id="335848"/>
    <lineage>
        <taxon>Eukaryota</taxon>
        <taxon>Fungi</taxon>
        <taxon>Dikarya</taxon>
        <taxon>Ascomycota</taxon>
        <taxon>Pezizomycotina</taxon>
        <taxon>Sordariomycetes</taxon>
        <taxon>Xylariomycetidae</taxon>
        <taxon>Amphisphaeriales</taxon>
        <taxon>Apiosporaceae</taxon>
        <taxon>Apiospora</taxon>
    </lineage>
</organism>
<protein>
    <submittedName>
        <fullName evidence="4">Uncharacterized protein</fullName>
    </submittedName>
</protein>
<comment type="similarity">
    <text evidence="1">Belongs to the tryptophan dimethylallyltransferase family.</text>
</comment>
<comment type="caution">
    <text evidence="4">The sequence shown here is derived from an EMBL/GenBank/DDBJ whole genome shotgun (WGS) entry which is preliminary data.</text>
</comment>
<dbReference type="CDD" id="cd13929">
    <property type="entry name" value="PT-DMATS_CymD"/>
    <property type="match status" value="1"/>
</dbReference>
<dbReference type="GeneID" id="92083468"/>
<evidence type="ECO:0000256" key="2">
    <source>
        <dbReference type="ARBA" id="ARBA00022679"/>
    </source>
</evidence>
<gene>
    <name evidence="4" type="ORF">PG986_014184</name>
</gene>